<dbReference type="Proteomes" id="UP000828390">
    <property type="component" value="Unassembled WGS sequence"/>
</dbReference>
<reference evidence="2" key="2">
    <citation type="submission" date="2020-11" db="EMBL/GenBank/DDBJ databases">
        <authorList>
            <person name="McCartney M.A."/>
            <person name="Auch B."/>
            <person name="Kono T."/>
            <person name="Mallez S."/>
            <person name="Becker A."/>
            <person name="Gohl D.M."/>
            <person name="Silverstein K.A.T."/>
            <person name="Koren S."/>
            <person name="Bechman K.B."/>
            <person name="Herman A."/>
            <person name="Abrahante J.E."/>
            <person name="Garbe J."/>
        </authorList>
    </citation>
    <scope>NUCLEOTIDE SEQUENCE</scope>
    <source>
        <strain evidence="2">Duluth1</strain>
        <tissue evidence="2">Whole animal</tissue>
    </source>
</reference>
<dbReference type="AlphaFoldDB" id="A0A9D4GZ43"/>
<comment type="caution">
    <text evidence="2">The sequence shown here is derived from an EMBL/GenBank/DDBJ whole genome shotgun (WGS) entry which is preliminary data.</text>
</comment>
<feature type="transmembrane region" description="Helical" evidence="1">
    <location>
        <begin position="53"/>
        <end position="80"/>
    </location>
</feature>
<reference evidence="2" key="1">
    <citation type="journal article" date="2019" name="bioRxiv">
        <title>The Genome of the Zebra Mussel, Dreissena polymorpha: A Resource for Invasive Species Research.</title>
        <authorList>
            <person name="McCartney M.A."/>
            <person name="Auch B."/>
            <person name="Kono T."/>
            <person name="Mallez S."/>
            <person name="Zhang Y."/>
            <person name="Obille A."/>
            <person name="Becker A."/>
            <person name="Abrahante J.E."/>
            <person name="Garbe J."/>
            <person name="Badalamenti J.P."/>
            <person name="Herman A."/>
            <person name="Mangelson H."/>
            <person name="Liachko I."/>
            <person name="Sullivan S."/>
            <person name="Sone E.D."/>
            <person name="Koren S."/>
            <person name="Silverstein K.A.T."/>
            <person name="Beckman K.B."/>
            <person name="Gohl D.M."/>
        </authorList>
    </citation>
    <scope>NUCLEOTIDE SEQUENCE</scope>
    <source>
        <strain evidence="2">Duluth1</strain>
        <tissue evidence="2">Whole animal</tissue>
    </source>
</reference>
<accession>A0A9D4GZ43</accession>
<evidence type="ECO:0000313" key="2">
    <source>
        <dbReference type="EMBL" id="KAH3826351.1"/>
    </source>
</evidence>
<proteinExistence type="predicted"/>
<keyword evidence="1" id="KW-0472">Membrane</keyword>
<keyword evidence="1" id="KW-0812">Transmembrane</keyword>
<keyword evidence="3" id="KW-1185">Reference proteome</keyword>
<evidence type="ECO:0000313" key="3">
    <source>
        <dbReference type="Proteomes" id="UP000828390"/>
    </source>
</evidence>
<dbReference type="EMBL" id="JAIWYP010000005">
    <property type="protein sequence ID" value="KAH3826351.1"/>
    <property type="molecule type" value="Genomic_DNA"/>
</dbReference>
<sequence length="116" mass="12362">MINNTLLTGVPYLGRKIPDILTNNADKVAVAVELEVNVFLVAVFNDGGGVVVALFYVLVVVAESCFVLLVLLVVAAVVLYGETHAAAASTVDYIDDDDDDDADAIYALIMMTIEQL</sequence>
<gene>
    <name evidence="2" type="ORF">DPMN_128252</name>
</gene>
<name>A0A9D4GZ43_DREPO</name>
<keyword evidence="1" id="KW-1133">Transmembrane helix</keyword>
<evidence type="ECO:0000256" key="1">
    <source>
        <dbReference type="SAM" id="Phobius"/>
    </source>
</evidence>
<organism evidence="2 3">
    <name type="scientific">Dreissena polymorpha</name>
    <name type="common">Zebra mussel</name>
    <name type="synonym">Mytilus polymorpha</name>
    <dbReference type="NCBI Taxonomy" id="45954"/>
    <lineage>
        <taxon>Eukaryota</taxon>
        <taxon>Metazoa</taxon>
        <taxon>Spiralia</taxon>
        <taxon>Lophotrochozoa</taxon>
        <taxon>Mollusca</taxon>
        <taxon>Bivalvia</taxon>
        <taxon>Autobranchia</taxon>
        <taxon>Heteroconchia</taxon>
        <taxon>Euheterodonta</taxon>
        <taxon>Imparidentia</taxon>
        <taxon>Neoheterodontei</taxon>
        <taxon>Myida</taxon>
        <taxon>Dreissenoidea</taxon>
        <taxon>Dreissenidae</taxon>
        <taxon>Dreissena</taxon>
    </lineage>
</organism>
<protein>
    <submittedName>
        <fullName evidence="2">Uncharacterized protein</fullName>
    </submittedName>
</protein>